<evidence type="ECO:0000313" key="3">
    <source>
        <dbReference type="EMBL" id="EST54537.1"/>
    </source>
</evidence>
<evidence type="ECO:0000313" key="4">
    <source>
        <dbReference type="Proteomes" id="UP000017973"/>
    </source>
</evidence>
<accession>V6M8F7</accession>
<name>V6M8F7_9BACL</name>
<dbReference type="PATRIC" id="fig|1408254.3.peg.2385"/>
<keyword evidence="2" id="KW-1133">Transmembrane helix</keyword>
<keyword evidence="2" id="KW-0472">Membrane</keyword>
<evidence type="ECO:0000256" key="2">
    <source>
        <dbReference type="SAM" id="Phobius"/>
    </source>
</evidence>
<feature type="transmembrane region" description="Helical" evidence="2">
    <location>
        <begin position="64"/>
        <end position="84"/>
    </location>
</feature>
<dbReference type="AlphaFoldDB" id="V6M8F7"/>
<dbReference type="HOGENOM" id="CLU_183559_0_0_9"/>
<reference evidence="3 4" key="1">
    <citation type="journal article" date="2014" name="Genome Announc.">
        <title>Draft Genome Sequence of Brevibacillus panacihumi Strain W25, a Halotolerant Hydrocarbon-Degrading Bacterium.</title>
        <authorList>
            <person name="Wang X."/>
            <person name="Jin D."/>
            <person name="Zhou L."/>
            <person name="Wu L."/>
            <person name="An W."/>
            <person name="Chen Y."/>
            <person name="Zhao L."/>
        </authorList>
    </citation>
    <scope>NUCLEOTIDE SEQUENCE [LARGE SCALE GENOMIC DNA]</scope>
    <source>
        <strain evidence="3 4">W25</strain>
    </source>
</reference>
<feature type="region of interest" description="Disordered" evidence="1">
    <location>
        <begin position="1"/>
        <end position="32"/>
    </location>
</feature>
<organism evidence="3 4">
    <name type="scientific">Brevibacillus panacihumi W25</name>
    <dbReference type="NCBI Taxonomy" id="1408254"/>
    <lineage>
        <taxon>Bacteria</taxon>
        <taxon>Bacillati</taxon>
        <taxon>Bacillota</taxon>
        <taxon>Bacilli</taxon>
        <taxon>Bacillales</taxon>
        <taxon>Paenibacillaceae</taxon>
        <taxon>Brevibacillus</taxon>
    </lineage>
</organism>
<keyword evidence="2" id="KW-0812">Transmembrane</keyword>
<dbReference type="EMBL" id="AYJU01000016">
    <property type="protein sequence ID" value="EST54537.1"/>
    <property type="molecule type" value="Genomic_DNA"/>
</dbReference>
<dbReference type="Proteomes" id="UP000017973">
    <property type="component" value="Unassembled WGS sequence"/>
</dbReference>
<sequence length="86" mass="9681">MEERKKERTLRRGGIFTGGHPWPPPTPKAEPRPKAADFEEVIQGWPLNTCSAFSVPGLVKIPNAFAYLPFFLSQLSMVLLLFLVKN</sequence>
<evidence type="ECO:0000256" key="1">
    <source>
        <dbReference type="SAM" id="MobiDB-lite"/>
    </source>
</evidence>
<comment type="caution">
    <text evidence="3">The sequence shown here is derived from an EMBL/GenBank/DDBJ whole genome shotgun (WGS) entry which is preliminary data.</text>
</comment>
<gene>
    <name evidence="3" type="ORF">T458_12095</name>
</gene>
<protein>
    <submittedName>
        <fullName evidence="3">Uncharacterized protein</fullName>
    </submittedName>
</protein>
<keyword evidence="4" id="KW-1185">Reference proteome</keyword>
<proteinExistence type="predicted"/>